<keyword evidence="2 3" id="KW-0560">Oxidoreductase</keyword>
<dbReference type="SUPFAM" id="SSF52402">
    <property type="entry name" value="Adenine nucleotide alpha hydrolases-like"/>
    <property type="match status" value="1"/>
</dbReference>
<dbReference type="CDD" id="cd23945">
    <property type="entry name" value="PAPS_reductase"/>
    <property type="match status" value="1"/>
</dbReference>
<dbReference type="HAMAP" id="MF_00063">
    <property type="entry name" value="CysH"/>
    <property type="match status" value="1"/>
</dbReference>
<dbReference type="Gene3D" id="3.40.50.620">
    <property type="entry name" value="HUPs"/>
    <property type="match status" value="1"/>
</dbReference>
<comment type="pathway">
    <text evidence="3">Sulfur metabolism; hydrogen sulfide biosynthesis; sulfite from sulfate: step 3/3.</text>
</comment>
<dbReference type="RefSeq" id="WP_215608761.1">
    <property type="nucleotide sequence ID" value="NZ_JADOES010000015.1"/>
</dbReference>
<accession>A0A947DER4</accession>
<feature type="domain" description="Phosphoadenosine phosphosulphate reductase" evidence="4">
    <location>
        <begin position="64"/>
        <end position="223"/>
    </location>
</feature>
<proteinExistence type="inferred from homology"/>
<comment type="function">
    <text evidence="3">Catalyzes the formation of sulfite from phosphoadenosine 5'-phosphosulfate (PAPS) using thioredoxin as an electron donor.</text>
</comment>
<dbReference type="GO" id="GO:0004604">
    <property type="term" value="F:phosphoadenylyl-sulfate reductase (thioredoxin) activity"/>
    <property type="evidence" value="ECO:0007669"/>
    <property type="project" value="UniProtKB-UniRule"/>
</dbReference>
<dbReference type="PANTHER" id="PTHR46509">
    <property type="entry name" value="PHOSPHOADENOSINE PHOSPHOSULFATE REDUCTASE"/>
    <property type="match status" value="1"/>
</dbReference>
<dbReference type="PIRSF" id="PIRSF000857">
    <property type="entry name" value="PAPS_reductase"/>
    <property type="match status" value="1"/>
</dbReference>
<name>A0A947DER4_9CYAN</name>
<dbReference type="NCBIfam" id="TIGR02057">
    <property type="entry name" value="PAPS_reductase"/>
    <property type="match status" value="1"/>
</dbReference>
<dbReference type="InterPro" id="IPR011800">
    <property type="entry name" value="PAPS_reductase_CysH"/>
</dbReference>
<evidence type="ECO:0000313" key="6">
    <source>
        <dbReference type="Proteomes" id="UP000717364"/>
    </source>
</evidence>
<comment type="similarity">
    <text evidence="1 3">Belongs to the PAPS reductase family. CysH subfamily.</text>
</comment>
<dbReference type="InterPro" id="IPR004511">
    <property type="entry name" value="PAPS/APS_Rdtase"/>
</dbReference>
<dbReference type="PANTHER" id="PTHR46509:SF1">
    <property type="entry name" value="PHOSPHOADENOSINE PHOSPHOSULFATE REDUCTASE"/>
    <property type="match status" value="1"/>
</dbReference>
<evidence type="ECO:0000259" key="4">
    <source>
        <dbReference type="Pfam" id="PF01507"/>
    </source>
</evidence>
<feature type="active site" description="Nucleophile; cysteine thiosulfonate intermediate" evidence="3">
    <location>
        <position position="244"/>
    </location>
</feature>
<comment type="subcellular location">
    <subcellularLocation>
        <location evidence="3">Cytoplasm</location>
    </subcellularLocation>
</comment>
<keyword evidence="6" id="KW-1185">Reference proteome</keyword>
<dbReference type="GO" id="GO:0070814">
    <property type="term" value="P:hydrogen sulfide biosynthetic process"/>
    <property type="evidence" value="ECO:0007669"/>
    <property type="project" value="UniProtKB-UniRule"/>
</dbReference>
<dbReference type="InterPro" id="IPR014729">
    <property type="entry name" value="Rossmann-like_a/b/a_fold"/>
</dbReference>
<protein>
    <recommendedName>
        <fullName evidence="3">Phosphoadenosine 5'-phosphosulfate reductase</fullName>
        <shortName evidence="3">PAPS reductase</shortName>
        <ecNumber evidence="3">1.8.4.8</ecNumber>
    </recommendedName>
    <alternativeName>
        <fullName evidence="3">3'-phosphoadenylylsulfate reductase</fullName>
    </alternativeName>
    <alternativeName>
        <fullName evidence="3">PAPS reductase, thioredoxin dependent</fullName>
    </alternativeName>
    <alternativeName>
        <fullName evidence="3">PAPS sulfotransferase</fullName>
    </alternativeName>
    <alternativeName>
        <fullName evidence="3">PAdoPS reductase</fullName>
    </alternativeName>
</protein>
<dbReference type="GO" id="GO:0019379">
    <property type="term" value="P:sulfate assimilation, phosphoadenylyl sulfate reduction by phosphoadenylyl-sulfate reductase (thioredoxin)"/>
    <property type="evidence" value="ECO:0007669"/>
    <property type="project" value="UniProtKB-UniRule"/>
</dbReference>
<organism evidence="5 6">
    <name type="scientific">Leptothoe spongobia TAU-MAC 1115</name>
    <dbReference type="NCBI Taxonomy" id="1967444"/>
    <lineage>
        <taxon>Bacteria</taxon>
        <taxon>Bacillati</taxon>
        <taxon>Cyanobacteriota</taxon>
        <taxon>Cyanophyceae</taxon>
        <taxon>Nodosilineales</taxon>
        <taxon>Cymatolegaceae</taxon>
        <taxon>Leptothoe</taxon>
        <taxon>Leptothoe spongobia</taxon>
    </lineage>
</organism>
<dbReference type="NCBIfam" id="TIGR00434">
    <property type="entry name" value="cysH"/>
    <property type="match status" value="1"/>
</dbReference>
<dbReference type="GO" id="GO:0005737">
    <property type="term" value="C:cytoplasm"/>
    <property type="evidence" value="ECO:0007669"/>
    <property type="project" value="UniProtKB-SubCell"/>
</dbReference>
<dbReference type="EMBL" id="JADOES010000015">
    <property type="protein sequence ID" value="MBT9315692.1"/>
    <property type="molecule type" value="Genomic_DNA"/>
</dbReference>
<dbReference type="AlphaFoldDB" id="A0A947DER4"/>
<comment type="caution">
    <text evidence="5">The sequence shown here is derived from an EMBL/GenBank/DDBJ whole genome shotgun (WGS) entry which is preliminary data.</text>
</comment>
<evidence type="ECO:0000256" key="1">
    <source>
        <dbReference type="ARBA" id="ARBA00009732"/>
    </source>
</evidence>
<evidence type="ECO:0000256" key="2">
    <source>
        <dbReference type="ARBA" id="ARBA00023002"/>
    </source>
</evidence>
<dbReference type="NCBIfam" id="NF002537">
    <property type="entry name" value="PRK02090.1"/>
    <property type="match status" value="1"/>
</dbReference>
<sequence length="248" mass="28756">MVSCLEAQSYTTRPLVNQVKFDPDQLDLSEMNRRFESATPQEILAWAVATIPNLAQMTSFSMGALTHMLYHELQARVPVIFLDTLHLFPETLETAQKAKGLYNLDLHVYQAAPNREHFIGNYGDRLWEKDVVRFHELTKVQPMERALNELNIQAWITGRRRDQSTNRQHMPILERATDGRIKINPLANWTHKDIWRYTFTHGVFYNPLHDQGYTSIGDQPLTTQVQVGEDERAGRWRGSVKTECGIHR</sequence>
<evidence type="ECO:0000313" key="5">
    <source>
        <dbReference type="EMBL" id="MBT9315692.1"/>
    </source>
</evidence>
<reference evidence="5" key="1">
    <citation type="submission" date="2020-11" db="EMBL/GenBank/DDBJ databases">
        <authorList>
            <person name="Konstantinou D."/>
            <person name="Gkelis S."/>
            <person name="Popin R."/>
            <person name="Fewer D."/>
            <person name="Sivonen K."/>
        </authorList>
    </citation>
    <scope>NUCLEOTIDE SEQUENCE</scope>
    <source>
        <strain evidence="5">TAU-MAC 1115</strain>
    </source>
</reference>
<comment type="catalytic activity">
    <reaction evidence="3">
        <text>[thioredoxin]-disulfide + sulfite + adenosine 3',5'-bisphosphate + 2 H(+) = [thioredoxin]-dithiol + 3'-phosphoadenylyl sulfate</text>
        <dbReference type="Rhea" id="RHEA:11724"/>
        <dbReference type="Rhea" id="RHEA-COMP:10698"/>
        <dbReference type="Rhea" id="RHEA-COMP:10700"/>
        <dbReference type="ChEBI" id="CHEBI:15378"/>
        <dbReference type="ChEBI" id="CHEBI:17359"/>
        <dbReference type="ChEBI" id="CHEBI:29950"/>
        <dbReference type="ChEBI" id="CHEBI:50058"/>
        <dbReference type="ChEBI" id="CHEBI:58339"/>
        <dbReference type="ChEBI" id="CHEBI:58343"/>
        <dbReference type="EC" id="1.8.4.8"/>
    </reaction>
</comment>
<keyword evidence="3" id="KW-0963">Cytoplasm</keyword>
<gene>
    <name evidence="3 5" type="primary">cysH</name>
    <name evidence="5" type="ORF">IXB50_09665</name>
</gene>
<evidence type="ECO:0000256" key="3">
    <source>
        <dbReference type="HAMAP-Rule" id="MF_00063"/>
    </source>
</evidence>
<dbReference type="InterPro" id="IPR002500">
    <property type="entry name" value="PAPS_reduct_dom"/>
</dbReference>
<reference evidence="5" key="2">
    <citation type="journal article" date="2021" name="Mar. Drugs">
        <title>Genome Reduction and Secondary Metabolism of the Marine Sponge-Associated Cyanobacterium Leptothoe.</title>
        <authorList>
            <person name="Konstantinou D."/>
            <person name="Popin R.V."/>
            <person name="Fewer D.P."/>
            <person name="Sivonen K."/>
            <person name="Gkelis S."/>
        </authorList>
    </citation>
    <scope>NUCLEOTIDE SEQUENCE</scope>
    <source>
        <strain evidence="5">TAU-MAC 1115</strain>
    </source>
</reference>
<comment type="caution">
    <text evidence="3">Lacks conserved residue(s) required for the propagation of feature annotation.</text>
</comment>
<dbReference type="EC" id="1.8.4.8" evidence="3"/>
<dbReference type="Pfam" id="PF01507">
    <property type="entry name" value="PAPS_reduct"/>
    <property type="match status" value="1"/>
</dbReference>
<dbReference type="Proteomes" id="UP000717364">
    <property type="component" value="Unassembled WGS sequence"/>
</dbReference>